<protein>
    <submittedName>
        <fullName evidence="2">Uncharacterized protein</fullName>
    </submittedName>
</protein>
<evidence type="ECO:0000256" key="1">
    <source>
        <dbReference type="SAM" id="MobiDB-lite"/>
    </source>
</evidence>
<name>A0ABD2ZYV3_9GENT</name>
<organism evidence="2 3">
    <name type="scientific">Cinchona calisaya</name>
    <dbReference type="NCBI Taxonomy" id="153742"/>
    <lineage>
        <taxon>Eukaryota</taxon>
        <taxon>Viridiplantae</taxon>
        <taxon>Streptophyta</taxon>
        <taxon>Embryophyta</taxon>
        <taxon>Tracheophyta</taxon>
        <taxon>Spermatophyta</taxon>
        <taxon>Magnoliopsida</taxon>
        <taxon>eudicotyledons</taxon>
        <taxon>Gunneridae</taxon>
        <taxon>Pentapetalae</taxon>
        <taxon>asterids</taxon>
        <taxon>lamiids</taxon>
        <taxon>Gentianales</taxon>
        <taxon>Rubiaceae</taxon>
        <taxon>Cinchonoideae</taxon>
        <taxon>Cinchoneae</taxon>
        <taxon>Cinchona</taxon>
    </lineage>
</organism>
<proteinExistence type="predicted"/>
<keyword evidence="3" id="KW-1185">Reference proteome</keyword>
<gene>
    <name evidence="2" type="ORF">ACH5RR_013013</name>
</gene>
<evidence type="ECO:0000313" key="3">
    <source>
        <dbReference type="Proteomes" id="UP001630127"/>
    </source>
</evidence>
<dbReference type="AlphaFoldDB" id="A0ABD2ZYV3"/>
<sequence length="117" mass="13056">MGAFQSNIISNPKEQWNAISLSSGKEVVVQNDKKKVEKQKYEKSEDKLEAGTTTLIVSSQNNERPMGAFQSNIISNPKEQWNAISLSSGKEVVVQNDKKKVEKQKSEKSEDKLEAEG</sequence>
<feature type="region of interest" description="Disordered" evidence="1">
    <location>
        <begin position="96"/>
        <end position="117"/>
    </location>
</feature>
<evidence type="ECO:0000313" key="2">
    <source>
        <dbReference type="EMBL" id="KAL3524641.1"/>
    </source>
</evidence>
<reference evidence="2 3" key="1">
    <citation type="submission" date="2024-11" db="EMBL/GenBank/DDBJ databases">
        <title>A near-complete genome assembly of Cinchona calisaya.</title>
        <authorList>
            <person name="Lian D.C."/>
            <person name="Zhao X.W."/>
            <person name="Wei L."/>
        </authorList>
    </citation>
    <scope>NUCLEOTIDE SEQUENCE [LARGE SCALE GENOMIC DNA]</scope>
    <source>
        <tissue evidence="2">Nenye</tissue>
    </source>
</reference>
<comment type="caution">
    <text evidence="2">The sequence shown here is derived from an EMBL/GenBank/DDBJ whole genome shotgun (WGS) entry which is preliminary data.</text>
</comment>
<accession>A0ABD2ZYV3</accession>
<dbReference type="Proteomes" id="UP001630127">
    <property type="component" value="Unassembled WGS sequence"/>
</dbReference>
<dbReference type="EMBL" id="JBJUIK010000006">
    <property type="protein sequence ID" value="KAL3524641.1"/>
    <property type="molecule type" value="Genomic_DNA"/>
</dbReference>